<proteinExistence type="predicted"/>
<reference evidence="1 2" key="1">
    <citation type="journal article" date="2017" name="Genome Announc.">
        <title>Draft Genome Sequences of Salinivibrio proteolyticus, Salinivibrio sharmensis, Salinivibrio siamensis, Salinivibrio costicola subsp. alcaliphilus, Salinivibrio costicola subsp. vallismortis, and 29 New Isolates Belonging to the Genus Salinivibrio.</title>
        <authorList>
            <person name="Lopez-Hermoso C."/>
            <person name="de la Haba R.R."/>
            <person name="Sanchez-Porro C."/>
            <person name="Bayliss S.C."/>
            <person name="Feil E.J."/>
            <person name="Ventosa A."/>
        </authorList>
    </citation>
    <scope>NUCLEOTIDE SEQUENCE [LARGE SCALE GENOMIC DNA]</scope>
    <source>
        <strain evidence="1 2">IC202</strain>
    </source>
</reference>
<dbReference type="Proteomes" id="UP000188726">
    <property type="component" value="Unassembled WGS sequence"/>
</dbReference>
<dbReference type="AlphaFoldDB" id="A0AB36JY22"/>
<name>A0AB36JY22_9GAMM</name>
<organism evidence="1 2">
    <name type="scientific">Salinivibrio kushneri</name>
    <dbReference type="NCBI Taxonomy" id="1908198"/>
    <lineage>
        <taxon>Bacteria</taxon>
        <taxon>Pseudomonadati</taxon>
        <taxon>Pseudomonadota</taxon>
        <taxon>Gammaproteobacteria</taxon>
        <taxon>Vibrionales</taxon>
        <taxon>Vibrionaceae</taxon>
        <taxon>Salinivibrio</taxon>
    </lineage>
</organism>
<evidence type="ECO:0000313" key="1">
    <source>
        <dbReference type="EMBL" id="OOE39223.1"/>
    </source>
</evidence>
<gene>
    <name evidence="1" type="ORF">BZG09_16960</name>
</gene>
<protein>
    <submittedName>
        <fullName evidence="1">Uncharacterized protein</fullName>
    </submittedName>
</protein>
<sequence>LEFCSHPEKNSFIKDVIYRQAQENLYQSSIRDLELTFISAYRASELDLAERVIDQASYELNHGRLKDFRHDIINRARKNIICYQYKMTITLLDKKSDGLIADFDSESKKIDIPFTSSDTLFYQECEDFRKYYVAFYYIKHDPEYSLSIIEPLARISNNEEHTFMLLLAQTASYPNNTVSKKALKNTIERVIKLDGYRNINESSTIASAWISGVFEAYLIVDDVNLARTLWRKISPYHKLVPEVLKPYCKILIKNKHYHEADIAFLNYYDFIGDSQKIPKCLAEIRESLIDKAPYRESVETYISSIVADREKTPEQLAVYYKTIKGSGLEEYIKITSDLSLEEYILKTILHVSKELLTRSSNLHLPLEKNSQKRKPLLENPINQWFTSLFNMCEANSHLTLADQSQIGYSESGESTGEVDGVILNSTNSQRIAILEAFRLETFKKNEIDRHLDKIGGYNTEGMPFVFIVIYSFSKSYEKLISQYKEHIARKNYSHFDENTEISFEDLDHLNNESLFVGKEIRYRSGSPVSIYHCQRRCKTDPLTSI</sequence>
<feature type="non-terminal residue" evidence="1">
    <location>
        <position position="1"/>
    </location>
</feature>
<dbReference type="EMBL" id="MUEO01000098">
    <property type="protein sequence ID" value="OOE39223.1"/>
    <property type="molecule type" value="Genomic_DNA"/>
</dbReference>
<comment type="caution">
    <text evidence="1">The sequence shown here is derived from an EMBL/GenBank/DDBJ whole genome shotgun (WGS) entry which is preliminary data.</text>
</comment>
<accession>A0AB36JY22</accession>
<evidence type="ECO:0000313" key="2">
    <source>
        <dbReference type="Proteomes" id="UP000188726"/>
    </source>
</evidence>